<dbReference type="GO" id="GO:0043066">
    <property type="term" value="P:negative regulation of apoptotic process"/>
    <property type="evidence" value="ECO:0007669"/>
    <property type="project" value="TreeGrafter"/>
</dbReference>
<dbReference type="GO" id="GO:0005634">
    <property type="term" value="C:nucleus"/>
    <property type="evidence" value="ECO:0007669"/>
    <property type="project" value="TreeGrafter"/>
</dbReference>
<keyword evidence="4" id="KW-0862">Zinc</keyword>
<name>A0A4U5V5R4_COLLU</name>
<evidence type="ECO:0000256" key="1">
    <source>
        <dbReference type="ARBA" id="ARBA00018516"/>
    </source>
</evidence>
<evidence type="ECO:0000256" key="6">
    <source>
        <dbReference type="PROSITE-ProRule" id="PRU00285"/>
    </source>
</evidence>
<dbReference type="OrthoDB" id="1431247at2759"/>
<evidence type="ECO:0000256" key="5">
    <source>
        <dbReference type="ARBA" id="ARBA00030175"/>
    </source>
</evidence>
<dbReference type="GO" id="GO:0051082">
    <property type="term" value="F:unfolded protein binding"/>
    <property type="evidence" value="ECO:0007669"/>
    <property type="project" value="TreeGrafter"/>
</dbReference>
<dbReference type="Pfam" id="PF00011">
    <property type="entry name" value="HSP20"/>
    <property type="match status" value="1"/>
</dbReference>
<dbReference type="AlphaFoldDB" id="A0A4U5V5R4"/>
<reference evidence="9 10" key="1">
    <citation type="submission" date="2019-01" db="EMBL/GenBank/DDBJ databases">
        <title>Genome Assembly of Collichthys lucidus.</title>
        <authorList>
            <person name="Cai M."/>
            <person name="Xiao S."/>
        </authorList>
    </citation>
    <scope>NUCLEOTIDE SEQUENCE [LARGE SCALE GENOMIC DNA]</scope>
    <source>
        <strain evidence="9">JT15FE1705JMU</strain>
        <tissue evidence="9">Muscle</tissue>
    </source>
</reference>
<dbReference type="SUPFAM" id="SSF49764">
    <property type="entry name" value="HSP20-like chaperones"/>
    <property type="match status" value="1"/>
</dbReference>
<evidence type="ECO:0000256" key="3">
    <source>
        <dbReference type="ARBA" id="ARBA00022723"/>
    </source>
</evidence>
<keyword evidence="3" id="KW-0479">Metal-binding</keyword>
<dbReference type="GO" id="GO:0005737">
    <property type="term" value="C:cytoplasm"/>
    <property type="evidence" value="ECO:0007669"/>
    <property type="project" value="TreeGrafter"/>
</dbReference>
<dbReference type="Gene3D" id="2.60.40.790">
    <property type="match status" value="1"/>
</dbReference>
<keyword evidence="10" id="KW-1185">Reference proteome</keyword>
<evidence type="ECO:0000259" key="8">
    <source>
        <dbReference type="PROSITE" id="PS01031"/>
    </source>
</evidence>
<dbReference type="PROSITE" id="PS01031">
    <property type="entry name" value="SHSP"/>
    <property type="match status" value="1"/>
</dbReference>
<dbReference type="InterPro" id="IPR001436">
    <property type="entry name" value="Alpha-crystallin/sHSP_animal"/>
</dbReference>
<evidence type="ECO:0000313" key="9">
    <source>
        <dbReference type="EMBL" id="TKS82999.1"/>
    </source>
</evidence>
<dbReference type="InterPro" id="IPR002068">
    <property type="entry name" value="A-crystallin/Hsp20_dom"/>
</dbReference>
<dbReference type="PANTHER" id="PTHR45640">
    <property type="entry name" value="HEAT SHOCK PROTEIN HSP-12.2-RELATED"/>
    <property type="match status" value="1"/>
</dbReference>
<sequence length="161" mass="18651">MDIPIQYPWYRRVFPHRLTDLTSLAEPLTDWPLFWSFPWIRPSLMSWLNWSDNGHGEMITKKDSYVIYLDVKHFSPDELSVSVSDEFITIHAKHEDRQDNHGFVSREFLRKYRLPAAVSVADVTSSLSVDGVLTITVPRPSSGTEHTIPISYEDGTQKQKM</sequence>
<protein>
    <recommendedName>
        <fullName evidence="1">Alpha-crystallin B chain</fullName>
    </recommendedName>
    <alternativeName>
        <fullName evidence="5">Alpha(B)-crystallin</fullName>
    </alternativeName>
</protein>
<proteinExistence type="inferred from homology"/>
<dbReference type="EMBL" id="CM014092">
    <property type="protein sequence ID" value="TKS82999.1"/>
    <property type="molecule type" value="Genomic_DNA"/>
</dbReference>
<organism evidence="9 10">
    <name type="scientific">Collichthys lucidus</name>
    <name type="common">Big head croaker</name>
    <name type="synonym">Sciaena lucida</name>
    <dbReference type="NCBI Taxonomy" id="240159"/>
    <lineage>
        <taxon>Eukaryota</taxon>
        <taxon>Metazoa</taxon>
        <taxon>Chordata</taxon>
        <taxon>Craniata</taxon>
        <taxon>Vertebrata</taxon>
        <taxon>Euteleostomi</taxon>
        <taxon>Actinopterygii</taxon>
        <taxon>Neopterygii</taxon>
        <taxon>Teleostei</taxon>
        <taxon>Neoteleostei</taxon>
        <taxon>Acanthomorphata</taxon>
        <taxon>Eupercaria</taxon>
        <taxon>Sciaenidae</taxon>
        <taxon>Collichthys</taxon>
    </lineage>
</organism>
<comment type="similarity">
    <text evidence="6 7">Belongs to the small heat shock protein (HSP20) family.</text>
</comment>
<dbReference type="PRINTS" id="PR00299">
    <property type="entry name" value="ACRYSTALLIN"/>
</dbReference>
<keyword evidence="2" id="KW-0273">Eye lens protein</keyword>
<evidence type="ECO:0000256" key="2">
    <source>
        <dbReference type="ARBA" id="ARBA00022613"/>
    </source>
</evidence>
<accession>A0A4U5V5R4</accession>
<evidence type="ECO:0000313" key="10">
    <source>
        <dbReference type="Proteomes" id="UP000298787"/>
    </source>
</evidence>
<dbReference type="GO" id="GO:0046872">
    <property type="term" value="F:metal ion binding"/>
    <property type="evidence" value="ECO:0007669"/>
    <property type="project" value="UniProtKB-KW"/>
</dbReference>
<feature type="domain" description="SHSP" evidence="8">
    <location>
        <begin position="46"/>
        <end position="153"/>
    </location>
</feature>
<dbReference type="GO" id="GO:0009408">
    <property type="term" value="P:response to heat"/>
    <property type="evidence" value="ECO:0007669"/>
    <property type="project" value="TreeGrafter"/>
</dbReference>
<dbReference type="PANTHER" id="PTHR45640:SF5">
    <property type="entry name" value="ALPHA-CRYSTALLIN B CHAIN"/>
    <property type="match status" value="1"/>
</dbReference>
<dbReference type="STRING" id="240159.A0A4U5V5R4"/>
<gene>
    <name evidence="9" type="ORF">D9C73_017108</name>
</gene>
<evidence type="ECO:0000256" key="7">
    <source>
        <dbReference type="RuleBase" id="RU003616"/>
    </source>
</evidence>
<evidence type="ECO:0000256" key="4">
    <source>
        <dbReference type="ARBA" id="ARBA00022833"/>
    </source>
</evidence>
<dbReference type="InterPro" id="IPR008978">
    <property type="entry name" value="HSP20-like_chaperone"/>
</dbReference>
<dbReference type="GO" id="GO:0005212">
    <property type="term" value="F:structural constituent of eye lens"/>
    <property type="evidence" value="ECO:0007669"/>
    <property type="project" value="UniProtKB-KW"/>
</dbReference>
<dbReference type="Proteomes" id="UP000298787">
    <property type="component" value="Chromosome 15"/>
</dbReference>
<dbReference type="GO" id="GO:0042026">
    <property type="term" value="P:protein refolding"/>
    <property type="evidence" value="ECO:0007669"/>
    <property type="project" value="TreeGrafter"/>
</dbReference>